<accession>A0ABX1DMC8</accession>
<gene>
    <name evidence="1" type="ORF">HC176_18100</name>
</gene>
<protein>
    <recommendedName>
        <fullName evidence="3">Transposase</fullName>
    </recommendedName>
</protein>
<organism evidence="1 2">
    <name type="scientific">Tamlana crocina</name>
    <dbReference type="NCBI Taxonomy" id="393006"/>
    <lineage>
        <taxon>Bacteria</taxon>
        <taxon>Pseudomonadati</taxon>
        <taxon>Bacteroidota</taxon>
        <taxon>Flavobacteriia</taxon>
        <taxon>Flavobacteriales</taxon>
        <taxon>Flavobacteriaceae</taxon>
        <taxon>Tamlana</taxon>
    </lineage>
</organism>
<dbReference type="Proteomes" id="UP000760545">
    <property type="component" value="Unassembled WGS sequence"/>
</dbReference>
<proteinExistence type="predicted"/>
<name>A0ABX1DMC8_9FLAO</name>
<feature type="non-terminal residue" evidence="1">
    <location>
        <position position="1"/>
    </location>
</feature>
<evidence type="ECO:0000313" key="2">
    <source>
        <dbReference type="Proteomes" id="UP000760545"/>
    </source>
</evidence>
<sequence length="89" mass="10031">DCLSEFKDWEPLKQSSKWLVYPKNIGKRLSIDEVALSQGELYKVVTNKKAKGRAGSIVAIVAGTKSEEVIKYGLATKSRTFFLRPMPHF</sequence>
<evidence type="ECO:0008006" key="3">
    <source>
        <dbReference type="Google" id="ProtNLM"/>
    </source>
</evidence>
<reference evidence="1 2" key="1">
    <citation type="submission" date="2020-03" db="EMBL/GenBank/DDBJ databases">
        <title>Tamlana sp. nov, isolated from XXX.</title>
        <authorList>
            <person name="Cao W.R."/>
        </authorList>
    </citation>
    <scope>NUCLEOTIDE SEQUENCE [LARGE SCALE GENOMIC DNA]</scope>
    <source>
        <strain evidence="1 2">HST1-43</strain>
    </source>
</reference>
<keyword evidence="2" id="KW-1185">Reference proteome</keyword>
<dbReference type="EMBL" id="JAAVJS010000573">
    <property type="protein sequence ID" value="NJX17386.1"/>
    <property type="molecule type" value="Genomic_DNA"/>
</dbReference>
<evidence type="ECO:0000313" key="1">
    <source>
        <dbReference type="EMBL" id="NJX17386.1"/>
    </source>
</evidence>
<comment type="caution">
    <text evidence="1">The sequence shown here is derived from an EMBL/GenBank/DDBJ whole genome shotgun (WGS) entry which is preliminary data.</text>
</comment>